<dbReference type="PANTHER" id="PTHR24960:SF79">
    <property type="entry name" value="PHOTOSYSTEM I IRON-SULFUR CENTER"/>
    <property type="match status" value="1"/>
</dbReference>
<keyword evidence="2" id="KW-0479">Metal-binding</keyword>
<dbReference type="GO" id="GO:0016491">
    <property type="term" value="F:oxidoreductase activity"/>
    <property type="evidence" value="ECO:0007669"/>
    <property type="project" value="UniProtKB-ARBA"/>
</dbReference>
<protein>
    <submittedName>
        <fullName evidence="6">Polyferredoxin protein FwdG</fullName>
    </submittedName>
</protein>
<dbReference type="GeneID" id="30410991"/>
<proteinExistence type="predicted"/>
<dbReference type="PANTHER" id="PTHR24960">
    <property type="entry name" value="PHOTOSYSTEM I IRON-SULFUR CENTER-RELATED"/>
    <property type="match status" value="1"/>
</dbReference>
<accession>A0A1D3KZG6</accession>
<dbReference type="KEGG" id="mcub:MCBB_0127"/>
<evidence type="ECO:0000313" key="7">
    <source>
        <dbReference type="Proteomes" id="UP000094707"/>
    </source>
</evidence>
<organism evidence="6 7">
    <name type="scientific">Methanobacterium congolense</name>
    <dbReference type="NCBI Taxonomy" id="118062"/>
    <lineage>
        <taxon>Archaea</taxon>
        <taxon>Methanobacteriati</taxon>
        <taxon>Methanobacteriota</taxon>
        <taxon>Methanomada group</taxon>
        <taxon>Methanobacteria</taxon>
        <taxon>Methanobacteriales</taxon>
        <taxon>Methanobacteriaceae</taxon>
        <taxon>Methanobacterium</taxon>
    </lineage>
</organism>
<dbReference type="Proteomes" id="UP000094707">
    <property type="component" value="Chromosome I"/>
</dbReference>
<dbReference type="GO" id="GO:0051539">
    <property type="term" value="F:4 iron, 4 sulfur cluster binding"/>
    <property type="evidence" value="ECO:0007669"/>
    <property type="project" value="UniProtKB-KW"/>
</dbReference>
<dbReference type="InterPro" id="IPR017900">
    <property type="entry name" value="4Fe4S_Fe_S_CS"/>
</dbReference>
<feature type="domain" description="4Fe-4S ferredoxin-type" evidence="5">
    <location>
        <begin position="3"/>
        <end position="32"/>
    </location>
</feature>
<sequence length="85" mass="8987">MPIGLVVYRDLCHGCGNCVISCPVNALNSPEVAGGKGPTDDADMIMIVEDGRVNLKHVDLCGKCGTCIETCPVNAIKLEELEEAK</sequence>
<dbReference type="PROSITE" id="PS00198">
    <property type="entry name" value="4FE4S_FER_1"/>
    <property type="match status" value="1"/>
</dbReference>
<dbReference type="Gene3D" id="3.30.70.20">
    <property type="match status" value="2"/>
</dbReference>
<dbReference type="EMBL" id="LT607756">
    <property type="protein sequence ID" value="SCG84715.1"/>
    <property type="molecule type" value="Genomic_DNA"/>
</dbReference>
<evidence type="ECO:0000313" key="6">
    <source>
        <dbReference type="EMBL" id="SCG84715.1"/>
    </source>
</evidence>
<evidence type="ECO:0000256" key="4">
    <source>
        <dbReference type="ARBA" id="ARBA00023014"/>
    </source>
</evidence>
<dbReference type="GO" id="GO:0046872">
    <property type="term" value="F:metal ion binding"/>
    <property type="evidence" value="ECO:0007669"/>
    <property type="project" value="UniProtKB-KW"/>
</dbReference>
<dbReference type="SUPFAM" id="SSF54862">
    <property type="entry name" value="4Fe-4S ferredoxins"/>
    <property type="match status" value="1"/>
</dbReference>
<keyword evidence="4" id="KW-0411">Iron-sulfur</keyword>
<dbReference type="STRING" id="118062.MCBB_0127"/>
<keyword evidence="1" id="KW-0004">4Fe-4S</keyword>
<evidence type="ECO:0000256" key="2">
    <source>
        <dbReference type="ARBA" id="ARBA00022723"/>
    </source>
</evidence>
<keyword evidence="7" id="KW-1185">Reference proteome</keyword>
<evidence type="ECO:0000256" key="3">
    <source>
        <dbReference type="ARBA" id="ARBA00023004"/>
    </source>
</evidence>
<evidence type="ECO:0000259" key="5">
    <source>
        <dbReference type="PROSITE" id="PS51379"/>
    </source>
</evidence>
<name>A0A1D3KZG6_9EURY</name>
<dbReference type="InterPro" id="IPR017896">
    <property type="entry name" value="4Fe4S_Fe-S-bd"/>
</dbReference>
<dbReference type="PROSITE" id="PS51379">
    <property type="entry name" value="4FE4S_FER_2"/>
    <property type="match status" value="2"/>
</dbReference>
<feature type="domain" description="4Fe-4S ferredoxin-type" evidence="5">
    <location>
        <begin position="51"/>
        <end position="81"/>
    </location>
</feature>
<dbReference type="OrthoDB" id="230142at2157"/>
<dbReference type="Pfam" id="PF13237">
    <property type="entry name" value="Fer4_10"/>
    <property type="match status" value="1"/>
</dbReference>
<keyword evidence="3" id="KW-0408">Iron</keyword>
<dbReference type="AlphaFoldDB" id="A0A1D3KZG6"/>
<dbReference type="InterPro" id="IPR050157">
    <property type="entry name" value="PSI_iron-sulfur_center"/>
</dbReference>
<dbReference type="RefSeq" id="WP_071905792.1">
    <property type="nucleotide sequence ID" value="NZ_LT607756.1"/>
</dbReference>
<reference evidence="6 7" key="1">
    <citation type="submission" date="2016-08" db="EMBL/GenBank/DDBJ databases">
        <authorList>
            <person name="Seilhamer J.J."/>
        </authorList>
    </citation>
    <scope>NUCLEOTIDE SEQUENCE [LARGE SCALE GENOMIC DNA]</scope>
    <source>
        <strain evidence="6">Buetzberg</strain>
    </source>
</reference>
<dbReference type="PATRIC" id="fig|129848.4.peg.133"/>
<evidence type="ECO:0000256" key="1">
    <source>
        <dbReference type="ARBA" id="ARBA00022485"/>
    </source>
</evidence>
<gene>
    <name evidence="6" type="primary">fwdG</name>
    <name evidence="6" type="ORF">MCBB_0127</name>
</gene>